<feature type="compositionally biased region" description="Polar residues" evidence="2">
    <location>
        <begin position="558"/>
        <end position="569"/>
    </location>
</feature>
<feature type="compositionally biased region" description="Polar residues" evidence="2">
    <location>
        <begin position="512"/>
        <end position="524"/>
    </location>
</feature>
<gene>
    <name evidence="4" type="ORF">ACERLL_05350</name>
</gene>
<dbReference type="NCBIfam" id="TIGR03361">
    <property type="entry name" value="VI_Rhs_Vgr"/>
    <property type="match status" value="1"/>
</dbReference>
<comment type="similarity">
    <text evidence="1">Belongs to the VgrG protein family.</text>
</comment>
<comment type="caution">
    <text evidence="4">The sequence shown here is derived from an EMBL/GenBank/DDBJ whole genome shotgun (WGS) entry which is preliminary data.</text>
</comment>
<sequence length="982" mass="108996">MSEGVSYSFRCRGSFSGEAPKVVRFTGTEGISRLYRFVVELRWEDPDVDPAEVLDKPWTLEMNVGGEQRVVHGLAMGFEELGQAGPDALYRVVLVPRLWRATRNPTSGAYLDQTVEEIIREVLEGDAGLTTEDYELDLQTDYRKWDYRCQFGETPFRFLARLMEREGIYFFFEHPPDGKHEKLVVTDHRGRQPEAPEEPLTYAPDRGQEVDGFGRLLRAFVSRHDHVPGQVVVQDHNPDQPAADPQGEGEVEGGGGQVVYEYGDSILDPEEGERLGRVRTEELQCRRRRFFGEGSAVGLLAGARFALEGHFRERFNREFLVTELEHSGHEPSLLVADSEPAGEPPYACSLTALPGDVQFRPERSHDKPRFHGSMTARVESEESSEKYAFIDDQGRYKIRLPFDRKGGDRPSGKASHWVRTATPYGGKEEGLHFRLRPNTEVLLTFLEGDPDRPVISGVSSNRDQSASLLESDRTKHWLQTPGGVGIRLTDSEEEKGMDTLLWASWQTQVGDSGKFTSDINTQAYSPDGRTSDPTRPPNTDPFLPRNHKGGLQDDQKSDPWSPQDYTESPAQFEAQDGGGAKVRYRFVRRNADEYHFQVGDSFTWGDGDNESRDFLFGRQYQISVASEGNHEKAAPTEYLIDTLAGQSVKSGGIVDKRNLGTDADWAEVKKLANVNLGAYDQINYVEGSVYDFGGYWEYAMGNGYEEALLARDGSGEWPLNADWLGKAGTEMPAFQSTIGPGNDVNGKFLNLDGGKTLVSRTVDPSEAGGVFDYTQADVIEVHRGKSEEHRQGSSYELAYDGGGTLRSQAWKEGTDYEEQKWDPNGVAYHFKKGYCWGGMDDWFEWSNMASMSLNMSLSSMSSTNIYAANSNTLNVFAGAESEITVKASAGFSLTANAAVNLDLNFNAAANINIFVASLDVALDLINMQIGVEGPGVEIDTEAITGGVYLKAPGLELNSNMFERSIKVLGVNIEMPSAMEIKV</sequence>
<accession>A0ABV4TSN1</accession>
<organism evidence="4 5">
    <name type="scientific">Thiohalorhabdus methylotrophus</name>
    <dbReference type="NCBI Taxonomy" id="3242694"/>
    <lineage>
        <taxon>Bacteria</taxon>
        <taxon>Pseudomonadati</taxon>
        <taxon>Pseudomonadota</taxon>
        <taxon>Gammaproteobacteria</taxon>
        <taxon>Thiohalorhabdales</taxon>
        <taxon>Thiohalorhabdaceae</taxon>
        <taxon>Thiohalorhabdus</taxon>
    </lineage>
</organism>
<dbReference type="SUPFAM" id="SSF69255">
    <property type="entry name" value="gp5 N-terminal domain-like"/>
    <property type="match status" value="1"/>
</dbReference>
<dbReference type="InterPro" id="IPR017847">
    <property type="entry name" value="T6SS_RhsGE_Vgr_subset"/>
</dbReference>
<proteinExistence type="inferred from homology"/>
<dbReference type="InterPro" id="IPR037026">
    <property type="entry name" value="Vgr_OB-fold_dom_sf"/>
</dbReference>
<feature type="region of interest" description="Disordered" evidence="2">
    <location>
        <begin position="234"/>
        <end position="255"/>
    </location>
</feature>
<dbReference type="Pfam" id="PF04717">
    <property type="entry name" value="Phage_base_V"/>
    <property type="match status" value="1"/>
</dbReference>
<feature type="region of interest" description="Disordered" evidence="2">
    <location>
        <begin position="512"/>
        <end position="577"/>
    </location>
</feature>
<evidence type="ECO:0000256" key="2">
    <source>
        <dbReference type="SAM" id="MobiDB-lite"/>
    </source>
</evidence>
<dbReference type="Gene3D" id="4.10.220.110">
    <property type="match status" value="1"/>
</dbReference>
<evidence type="ECO:0000256" key="1">
    <source>
        <dbReference type="ARBA" id="ARBA00005558"/>
    </source>
</evidence>
<dbReference type="Gene3D" id="2.40.50.230">
    <property type="entry name" value="Gp5 N-terminal domain"/>
    <property type="match status" value="1"/>
</dbReference>
<name>A0ABV4TSN1_9GAMM</name>
<dbReference type="InterPro" id="IPR006533">
    <property type="entry name" value="T6SS_Vgr_RhsGE"/>
</dbReference>
<evidence type="ECO:0000259" key="3">
    <source>
        <dbReference type="Pfam" id="PF04717"/>
    </source>
</evidence>
<feature type="domain" description="Gp5/Type VI secretion system Vgr protein OB-fold" evidence="3">
    <location>
        <begin position="392"/>
        <end position="458"/>
    </location>
</feature>
<dbReference type="Pfam" id="PF05954">
    <property type="entry name" value="Phage_GPD"/>
    <property type="match status" value="1"/>
</dbReference>
<evidence type="ECO:0000313" key="5">
    <source>
        <dbReference type="Proteomes" id="UP001575181"/>
    </source>
</evidence>
<dbReference type="Gene3D" id="2.30.110.50">
    <property type="match status" value="1"/>
</dbReference>
<evidence type="ECO:0000313" key="4">
    <source>
        <dbReference type="EMBL" id="MFA9460248.1"/>
    </source>
</evidence>
<dbReference type="SUPFAM" id="SSF69279">
    <property type="entry name" value="Phage tail proteins"/>
    <property type="match status" value="2"/>
</dbReference>
<dbReference type="NCBIfam" id="TIGR01646">
    <property type="entry name" value="vgr_GE"/>
    <property type="match status" value="1"/>
</dbReference>
<dbReference type="InterPro" id="IPR006531">
    <property type="entry name" value="Gp5/Vgr_OB"/>
</dbReference>
<dbReference type="Gene3D" id="3.55.50.10">
    <property type="entry name" value="Baseplate protein-like domains"/>
    <property type="match status" value="1"/>
</dbReference>
<dbReference type="EMBL" id="JBGUAW010000003">
    <property type="protein sequence ID" value="MFA9460248.1"/>
    <property type="molecule type" value="Genomic_DNA"/>
</dbReference>
<keyword evidence="5" id="KW-1185">Reference proteome</keyword>
<reference evidence="4 5" key="1">
    <citation type="submission" date="2024-08" db="EMBL/GenBank/DDBJ databases">
        <title>Whole-genome sequencing of halo(alkali)philic microorganisms from hypersaline lakes.</title>
        <authorList>
            <person name="Sorokin D.Y."/>
            <person name="Merkel A.Y."/>
            <person name="Messina E."/>
            <person name="Yakimov M."/>
        </authorList>
    </citation>
    <scope>NUCLEOTIDE SEQUENCE [LARGE SCALE GENOMIC DNA]</scope>
    <source>
        <strain evidence="4 5">Cl-TMA</strain>
    </source>
</reference>
<dbReference type="Proteomes" id="UP001575181">
    <property type="component" value="Unassembled WGS sequence"/>
</dbReference>
<protein>
    <submittedName>
        <fullName evidence="4">Type VI secretion system Vgr family protein</fullName>
    </submittedName>
</protein>
<dbReference type="RefSeq" id="WP_373655032.1">
    <property type="nucleotide sequence ID" value="NZ_JBGUAW010000003.1"/>
</dbReference>